<accession>R7SEP2</accession>
<sequence>MSTDSASEHNKFILETESQIRSHFKKPERELRRYLEKTFAKISDARCNITFRSIFLRCLIERFGEASKADPPEPGDSDQTESGWDGFAKACAHGGLAMKSLLETFKHEEVTDLREEDSREMTVPFMIMKVFELLLSSGDPDERIVLHVTLLGNGYVGLLLHNLQRGPLVSQLIASQRLESLAKDAFLFNKMDPSTAALILEPLFLCALRDPKACSGQLGKPCVHWQRQLDHELEDIGLWDRNEDTRRCMATRLFGRVQEQVIKAPLKLLTMPPLPPPDFRLAVVKCKPIILDLLLDCTLLERPRYYPESNVVYLACSTIVSLLDHSSYIIPGISIPVDRAFPSRDSRSISQALQILTSRHEWSERIIDAYSNLEDEGDITVIPEDIRNLDDILPHEAEREKRIHQSLVKKPDTRAKSRFCLLRLISIITHTADVCGVRNVQVESFLRVGYKAMSKVEHTEGQRGQNVPALPPSQGTGKDVIDEETGTILPPSETFLGAITLMRLLVVLAQRNALDSIQLLRSPPDGLSSLTSLNHIQQITHPDIIHRTINIALVRSWDQLDIGNKIASSLRSTLASSCACRAYRNAAELAATIVALDNHTGGRYATETTGSRRLLAGALGNAAHTWIYLDRWKEAYFCALAAVEAAEDPFVAQALGQNVVEKNKLRLQEAKDGLDTYGDLKYRHVLR</sequence>
<dbReference type="RefSeq" id="XP_007775357.1">
    <property type="nucleotide sequence ID" value="XM_007777167.1"/>
</dbReference>
<protein>
    <submittedName>
        <fullName evidence="2">Uncharacterized protein</fullName>
    </submittedName>
</protein>
<evidence type="ECO:0000313" key="2">
    <source>
        <dbReference type="EMBL" id="EIW74335.1"/>
    </source>
</evidence>
<feature type="region of interest" description="Disordered" evidence="1">
    <location>
        <begin position="457"/>
        <end position="483"/>
    </location>
</feature>
<proteinExistence type="predicted"/>
<dbReference type="KEGG" id="cput:CONPUDRAFT_160045"/>
<name>R7SEP2_CONPW</name>
<keyword evidence="3" id="KW-1185">Reference proteome</keyword>
<dbReference type="AlphaFoldDB" id="R7SEP2"/>
<evidence type="ECO:0000313" key="3">
    <source>
        <dbReference type="Proteomes" id="UP000053558"/>
    </source>
</evidence>
<evidence type="ECO:0000256" key="1">
    <source>
        <dbReference type="SAM" id="MobiDB-lite"/>
    </source>
</evidence>
<reference evidence="3" key="1">
    <citation type="journal article" date="2012" name="Science">
        <title>The Paleozoic origin of enzymatic lignin decomposition reconstructed from 31 fungal genomes.</title>
        <authorList>
            <person name="Floudas D."/>
            <person name="Binder M."/>
            <person name="Riley R."/>
            <person name="Barry K."/>
            <person name="Blanchette R.A."/>
            <person name="Henrissat B."/>
            <person name="Martinez A.T."/>
            <person name="Otillar R."/>
            <person name="Spatafora J.W."/>
            <person name="Yadav J.S."/>
            <person name="Aerts A."/>
            <person name="Benoit I."/>
            <person name="Boyd A."/>
            <person name="Carlson A."/>
            <person name="Copeland A."/>
            <person name="Coutinho P.M."/>
            <person name="de Vries R.P."/>
            <person name="Ferreira P."/>
            <person name="Findley K."/>
            <person name="Foster B."/>
            <person name="Gaskell J."/>
            <person name="Glotzer D."/>
            <person name="Gorecki P."/>
            <person name="Heitman J."/>
            <person name="Hesse C."/>
            <person name="Hori C."/>
            <person name="Igarashi K."/>
            <person name="Jurgens J.A."/>
            <person name="Kallen N."/>
            <person name="Kersten P."/>
            <person name="Kohler A."/>
            <person name="Kuees U."/>
            <person name="Kumar T.K.A."/>
            <person name="Kuo A."/>
            <person name="LaButti K."/>
            <person name="Larrondo L.F."/>
            <person name="Lindquist E."/>
            <person name="Ling A."/>
            <person name="Lombard V."/>
            <person name="Lucas S."/>
            <person name="Lundell T."/>
            <person name="Martin R."/>
            <person name="McLaughlin D.J."/>
            <person name="Morgenstern I."/>
            <person name="Morin E."/>
            <person name="Murat C."/>
            <person name="Nagy L.G."/>
            <person name="Nolan M."/>
            <person name="Ohm R.A."/>
            <person name="Patyshakuliyeva A."/>
            <person name="Rokas A."/>
            <person name="Ruiz-Duenas F.J."/>
            <person name="Sabat G."/>
            <person name="Salamov A."/>
            <person name="Samejima M."/>
            <person name="Schmutz J."/>
            <person name="Slot J.C."/>
            <person name="St John F."/>
            <person name="Stenlid J."/>
            <person name="Sun H."/>
            <person name="Sun S."/>
            <person name="Syed K."/>
            <person name="Tsang A."/>
            <person name="Wiebenga A."/>
            <person name="Young D."/>
            <person name="Pisabarro A."/>
            <person name="Eastwood D.C."/>
            <person name="Martin F."/>
            <person name="Cullen D."/>
            <person name="Grigoriev I.V."/>
            <person name="Hibbett D.S."/>
        </authorList>
    </citation>
    <scope>NUCLEOTIDE SEQUENCE [LARGE SCALE GENOMIC DNA]</scope>
    <source>
        <strain evidence="3">RWD-64-598 SS2</strain>
    </source>
</reference>
<dbReference type="Proteomes" id="UP000053558">
    <property type="component" value="Unassembled WGS sequence"/>
</dbReference>
<organism evidence="2 3">
    <name type="scientific">Coniophora puteana (strain RWD-64-598)</name>
    <name type="common">Brown rot fungus</name>
    <dbReference type="NCBI Taxonomy" id="741705"/>
    <lineage>
        <taxon>Eukaryota</taxon>
        <taxon>Fungi</taxon>
        <taxon>Dikarya</taxon>
        <taxon>Basidiomycota</taxon>
        <taxon>Agaricomycotina</taxon>
        <taxon>Agaricomycetes</taxon>
        <taxon>Agaricomycetidae</taxon>
        <taxon>Boletales</taxon>
        <taxon>Coniophorineae</taxon>
        <taxon>Coniophoraceae</taxon>
        <taxon>Coniophora</taxon>
    </lineage>
</organism>
<gene>
    <name evidence="2" type="ORF">CONPUDRAFT_160045</name>
</gene>
<dbReference type="GeneID" id="19204225"/>
<dbReference type="EMBL" id="JH711592">
    <property type="protein sequence ID" value="EIW74335.1"/>
    <property type="molecule type" value="Genomic_DNA"/>
</dbReference>